<dbReference type="InterPro" id="IPR011701">
    <property type="entry name" value="MFS"/>
</dbReference>
<dbReference type="Pfam" id="PF07690">
    <property type="entry name" value="MFS_1"/>
    <property type="match status" value="1"/>
</dbReference>
<feature type="transmembrane region" description="Helical" evidence="6">
    <location>
        <begin position="368"/>
        <end position="392"/>
    </location>
</feature>
<feature type="transmembrane region" description="Helical" evidence="6">
    <location>
        <begin position="176"/>
        <end position="196"/>
    </location>
</feature>
<evidence type="ECO:0000313" key="9">
    <source>
        <dbReference type="Proteomes" id="UP000271256"/>
    </source>
</evidence>
<dbReference type="RefSeq" id="WP_121450345.1">
    <property type="nucleotide sequence ID" value="NZ_RBWE01000001.1"/>
</dbReference>
<keyword evidence="9" id="KW-1185">Reference proteome</keyword>
<feature type="transmembrane region" description="Helical" evidence="6">
    <location>
        <begin position="446"/>
        <end position="466"/>
    </location>
</feature>
<dbReference type="SUPFAM" id="SSF103473">
    <property type="entry name" value="MFS general substrate transporter"/>
    <property type="match status" value="1"/>
</dbReference>
<keyword evidence="5 6" id="KW-0472">Membrane</keyword>
<feature type="transmembrane region" description="Helical" evidence="6">
    <location>
        <begin position="345"/>
        <end position="362"/>
    </location>
</feature>
<reference evidence="8 9" key="1">
    <citation type="submission" date="2018-10" db="EMBL/GenBank/DDBJ databases">
        <authorList>
            <person name="Grouzdev D.S."/>
            <person name="Krutkina M.S."/>
            <person name="Tourova T.P."/>
            <person name="Nazina T.N."/>
        </authorList>
    </citation>
    <scope>NUCLEOTIDE SEQUENCE [LARGE SCALE GENOMIC DNA]</scope>
    <source>
        <strain evidence="8 9">435</strain>
    </source>
</reference>
<feature type="transmembrane region" description="Helical" evidence="6">
    <location>
        <begin position="413"/>
        <end position="440"/>
    </location>
</feature>
<dbReference type="EMBL" id="RBWE01000001">
    <property type="protein sequence ID" value="RKO65880.1"/>
    <property type="molecule type" value="Genomic_DNA"/>
</dbReference>
<dbReference type="AlphaFoldDB" id="A0A494WZ24"/>
<dbReference type="PANTHER" id="PTHR23506">
    <property type="entry name" value="GH10249P"/>
    <property type="match status" value="1"/>
</dbReference>
<feature type="domain" description="Major facilitator superfamily (MFS) profile" evidence="7">
    <location>
        <begin position="81"/>
        <end position="472"/>
    </location>
</feature>
<dbReference type="GO" id="GO:0005886">
    <property type="term" value="C:plasma membrane"/>
    <property type="evidence" value="ECO:0007669"/>
    <property type="project" value="UniProtKB-SubCell"/>
</dbReference>
<evidence type="ECO:0000256" key="2">
    <source>
        <dbReference type="ARBA" id="ARBA00022448"/>
    </source>
</evidence>
<keyword evidence="4 6" id="KW-1133">Transmembrane helix</keyword>
<dbReference type="PRINTS" id="PR01035">
    <property type="entry name" value="TCRTETA"/>
</dbReference>
<name>A0A494WZ24_9FIRM</name>
<dbReference type="InterPro" id="IPR001958">
    <property type="entry name" value="Tet-R_TetA/multi-R_MdtG-like"/>
</dbReference>
<dbReference type="OrthoDB" id="9793283at2"/>
<dbReference type="Gene3D" id="1.20.1250.20">
    <property type="entry name" value="MFS general substrate transporter like domains"/>
    <property type="match status" value="2"/>
</dbReference>
<evidence type="ECO:0000256" key="3">
    <source>
        <dbReference type="ARBA" id="ARBA00022692"/>
    </source>
</evidence>
<gene>
    <name evidence="8" type="ORF">D7024_02195</name>
</gene>
<comment type="subcellular location">
    <subcellularLocation>
        <location evidence="1">Cell membrane</location>
        <topology evidence="1">Multi-pass membrane protein</topology>
    </subcellularLocation>
</comment>
<dbReference type="GO" id="GO:0022857">
    <property type="term" value="F:transmembrane transporter activity"/>
    <property type="evidence" value="ECO:0007669"/>
    <property type="project" value="InterPro"/>
</dbReference>
<dbReference type="PROSITE" id="PS50850">
    <property type="entry name" value="MFS"/>
    <property type="match status" value="1"/>
</dbReference>
<feature type="transmembrane region" description="Helical" evidence="6">
    <location>
        <begin position="119"/>
        <end position="139"/>
    </location>
</feature>
<dbReference type="InterPro" id="IPR036259">
    <property type="entry name" value="MFS_trans_sf"/>
</dbReference>
<feature type="transmembrane region" description="Helical" evidence="6">
    <location>
        <begin position="234"/>
        <end position="253"/>
    </location>
</feature>
<feature type="transmembrane region" description="Helical" evidence="6">
    <location>
        <begin position="146"/>
        <end position="164"/>
    </location>
</feature>
<feature type="transmembrane region" description="Helical" evidence="6">
    <location>
        <begin position="308"/>
        <end position="333"/>
    </location>
</feature>
<feature type="transmembrane region" description="Helical" evidence="6">
    <location>
        <begin position="208"/>
        <end position="228"/>
    </location>
</feature>
<comment type="caution">
    <text evidence="8">The sequence shown here is derived from an EMBL/GenBank/DDBJ whole genome shotgun (WGS) entry which is preliminary data.</text>
</comment>
<keyword evidence="3 6" id="KW-0812">Transmembrane</keyword>
<evidence type="ECO:0000256" key="6">
    <source>
        <dbReference type="SAM" id="Phobius"/>
    </source>
</evidence>
<feature type="transmembrane region" description="Helical" evidence="6">
    <location>
        <begin position="80"/>
        <end position="107"/>
    </location>
</feature>
<dbReference type="Proteomes" id="UP000271256">
    <property type="component" value="Unassembled WGS sequence"/>
</dbReference>
<keyword evidence="2" id="KW-0813">Transport</keyword>
<dbReference type="InterPro" id="IPR050930">
    <property type="entry name" value="MFS_Vesicular_Transporter"/>
</dbReference>
<proteinExistence type="predicted"/>
<evidence type="ECO:0000256" key="4">
    <source>
        <dbReference type="ARBA" id="ARBA00022989"/>
    </source>
</evidence>
<dbReference type="InterPro" id="IPR020846">
    <property type="entry name" value="MFS_dom"/>
</dbReference>
<feature type="transmembrane region" description="Helical" evidence="6">
    <location>
        <begin position="274"/>
        <end position="296"/>
    </location>
</feature>
<organism evidence="8 9">
    <name type="scientific">Desulfofundulus salinus</name>
    <dbReference type="NCBI Taxonomy" id="2419843"/>
    <lineage>
        <taxon>Bacteria</taxon>
        <taxon>Bacillati</taxon>
        <taxon>Bacillota</taxon>
        <taxon>Clostridia</taxon>
        <taxon>Eubacteriales</taxon>
        <taxon>Peptococcaceae</taxon>
        <taxon>Desulfofundulus</taxon>
    </lineage>
</organism>
<evidence type="ECO:0000256" key="1">
    <source>
        <dbReference type="ARBA" id="ARBA00004651"/>
    </source>
</evidence>
<evidence type="ECO:0000313" key="8">
    <source>
        <dbReference type="EMBL" id="RKO65880.1"/>
    </source>
</evidence>
<evidence type="ECO:0000256" key="5">
    <source>
        <dbReference type="ARBA" id="ARBA00023136"/>
    </source>
</evidence>
<evidence type="ECO:0000259" key="7">
    <source>
        <dbReference type="PROSITE" id="PS50850"/>
    </source>
</evidence>
<accession>A0A494WZ24</accession>
<dbReference type="PANTHER" id="PTHR23506:SF23">
    <property type="entry name" value="GH10249P"/>
    <property type="match status" value="1"/>
</dbReference>
<sequence>MISSSSTSEKQKAGFACLRSVDINASFYLHIFVKEGKTGYQPEYEYQKKTGAIKENQKGTGLLRSFWGGLQARQIMNTGYLFTLINLAVFLDTVLYGIIVPVVPYYATSVGASTTELGLIFAALSAGLLLASVPAGLACDRYGYRPVMVLGMAGLTISTLIFIISRSVWLLVISRLLQGIAAAATWSAGLALVAILYPPHLRGQKMGIVMTSTGLGTIIGPVLGGTLYQFAGYAFPFLVTAGAGALLTLLLWFSPLPRNSNPAGRQQPPWQQFLFNRNIFWVVLITVTGSFGFGMLEPLLPIDLQKRFGLGSAGVGLLFGALSLSFALFQPLFGILSDRLGRKPLIVAGLISTAATVPWLVVAPNVKLVTATMALLGLTTGAYSTPALPLLAESMEKIHPKHPTDGKTGQANGLYGTTYGIANTAYSVGLLAGPLVGTFLAQRWDVLTVMLLYSALLGATAIGVMARLQETLKAKKILS</sequence>
<dbReference type="CDD" id="cd17325">
    <property type="entry name" value="MFS_MdtG_SLC18_like"/>
    <property type="match status" value="1"/>
</dbReference>
<protein>
    <submittedName>
        <fullName evidence="8">MFS transporter</fullName>
    </submittedName>
</protein>